<organism evidence="2 3">
    <name type="scientific">Aspergillus wentii DTO 134E9</name>
    <dbReference type="NCBI Taxonomy" id="1073089"/>
    <lineage>
        <taxon>Eukaryota</taxon>
        <taxon>Fungi</taxon>
        <taxon>Dikarya</taxon>
        <taxon>Ascomycota</taxon>
        <taxon>Pezizomycotina</taxon>
        <taxon>Eurotiomycetes</taxon>
        <taxon>Eurotiomycetidae</taxon>
        <taxon>Eurotiales</taxon>
        <taxon>Aspergillaceae</taxon>
        <taxon>Aspergillus</taxon>
        <taxon>Aspergillus subgen. Cremei</taxon>
    </lineage>
</organism>
<feature type="domain" description="Heterokaryon incompatibility" evidence="1">
    <location>
        <begin position="239"/>
        <end position="387"/>
    </location>
</feature>
<name>A0A1L9R7G6_ASPWE</name>
<dbReference type="Pfam" id="PF06985">
    <property type="entry name" value="HET"/>
    <property type="match status" value="1"/>
</dbReference>
<accession>A0A1L9R7G6</accession>
<proteinExistence type="predicted"/>
<evidence type="ECO:0000313" key="3">
    <source>
        <dbReference type="Proteomes" id="UP000184383"/>
    </source>
</evidence>
<dbReference type="STRING" id="1073089.A0A1L9R7G6"/>
<dbReference type="EMBL" id="KV878216">
    <property type="protein sequence ID" value="OJJ30866.1"/>
    <property type="molecule type" value="Genomic_DNA"/>
</dbReference>
<dbReference type="OrthoDB" id="2958217at2759"/>
<dbReference type="RefSeq" id="XP_040684543.1">
    <property type="nucleotide sequence ID" value="XM_040836368.1"/>
</dbReference>
<sequence length="841" mass="95057">MDEPSACKADPQGSTDHTCNLCKDLRICKRYGDDIDYARSQDAILHPDCEKCVNHSGRRLCQWCTHLRLDHIALHVLPDLQLYREDGSLSSRSSGLYFNVGSVNDLLHRSQNCDLCYSFVQELESDDEYLPADQVVLCVSAARERDERSPDFVYDFEVSIFIDSNNLHRPVDYFGFKYEPETGKIRSTLRPAPLVDWSLISGWLENRPDEDTFSPNPPGFRVIDIQRGCIVSPPSKCKYATLSYVWGARKETDLEATSSNITRMEEEGFLRGASIPATIHDAMIACNRLGVPYLWVDRLCILQDEGAREEAKIQINAMGDIYGRSHVTLVALEGTNADHGLPGVSNINRAHSPLVKMPGAYLVKLRESYSSQVSRSTWATRGWTFQEALLSPRLLLFAPSGVFFEGTHHNGTVGENGIIREKHLEVENPYVFLPERETCRFSLPSYRLLLQRYTKRALTFDSDALDAMSGILHTQYGTDHYYGIPFSEFSRGMLWSTDGYHNPRVPRYDDSFPSWSWLSVKGEIDVPESELLKNDGLLSPIPVSLAVWAIPRGGSGEHVRIIRDSSNACLSGLDKKLNLMQSTVVALERRIPRAYRLSGRKEPPWEDVTSSQSIMGNAFAVMIAWKHGCFAEKPPQALLEDTTWGRYEKIIRSKWSSIRAMSAQAHGITAKGIKDRDRKFPNALIRQSSHPGRLLVYTQFLRLRPDMTSDSHTGTSWLRDERGNTFHLLNGHTDHGKIAAMKDRDGDLLLETIALSLETVTTGDSSKSSDDSIRWQDSKGEWLNRFVTDFNGNSRRMELNVKVHLMVLQTFDGISRRVGIAEGYLKTWISAEPRFGTFVLE</sequence>
<keyword evidence="3" id="KW-1185">Reference proteome</keyword>
<reference evidence="3" key="1">
    <citation type="journal article" date="2017" name="Genome Biol.">
        <title>Comparative genomics reveals high biological diversity and specific adaptations in the industrially and medically important fungal genus Aspergillus.</title>
        <authorList>
            <person name="de Vries R.P."/>
            <person name="Riley R."/>
            <person name="Wiebenga A."/>
            <person name="Aguilar-Osorio G."/>
            <person name="Amillis S."/>
            <person name="Uchima C.A."/>
            <person name="Anderluh G."/>
            <person name="Asadollahi M."/>
            <person name="Askin M."/>
            <person name="Barry K."/>
            <person name="Battaglia E."/>
            <person name="Bayram O."/>
            <person name="Benocci T."/>
            <person name="Braus-Stromeyer S.A."/>
            <person name="Caldana C."/>
            <person name="Canovas D."/>
            <person name="Cerqueira G.C."/>
            <person name="Chen F."/>
            <person name="Chen W."/>
            <person name="Choi C."/>
            <person name="Clum A."/>
            <person name="Dos Santos R.A."/>
            <person name="Damasio A.R."/>
            <person name="Diallinas G."/>
            <person name="Emri T."/>
            <person name="Fekete E."/>
            <person name="Flipphi M."/>
            <person name="Freyberg S."/>
            <person name="Gallo A."/>
            <person name="Gournas C."/>
            <person name="Habgood R."/>
            <person name="Hainaut M."/>
            <person name="Harispe M.L."/>
            <person name="Henrissat B."/>
            <person name="Hilden K.S."/>
            <person name="Hope R."/>
            <person name="Hossain A."/>
            <person name="Karabika E."/>
            <person name="Karaffa L."/>
            <person name="Karanyi Z."/>
            <person name="Krasevec N."/>
            <person name="Kuo A."/>
            <person name="Kusch H."/>
            <person name="LaButti K."/>
            <person name="Lagendijk E.L."/>
            <person name="Lapidus A."/>
            <person name="Levasseur A."/>
            <person name="Lindquist E."/>
            <person name="Lipzen A."/>
            <person name="Logrieco A.F."/>
            <person name="MacCabe A."/>
            <person name="Maekelae M.R."/>
            <person name="Malavazi I."/>
            <person name="Melin P."/>
            <person name="Meyer V."/>
            <person name="Mielnichuk N."/>
            <person name="Miskei M."/>
            <person name="Molnar A.P."/>
            <person name="Mule G."/>
            <person name="Ngan C.Y."/>
            <person name="Orejas M."/>
            <person name="Orosz E."/>
            <person name="Ouedraogo J.P."/>
            <person name="Overkamp K.M."/>
            <person name="Park H.-S."/>
            <person name="Perrone G."/>
            <person name="Piumi F."/>
            <person name="Punt P.J."/>
            <person name="Ram A.F."/>
            <person name="Ramon A."/>
            <person name="Rauscher S."/>
            <person name="Record E."/>
            <person name="Riano-Pachon D.M."/>
            <person name="Robert V."/>
            <person name="Roehrig J."/>
            <person name="Ruller R."/>
            <person name="Salamov A."/>
            <person name="Salih N.S."/>
            <person name="Samson R.A."/>
            <person name="Sandor E."/>
            <person name="Sanguinetti M."/>
            <person name="Schuetze T."/>
            <person name="Sepcic K."/>
            <person name="Shelest E."/>
            <person name="Sherlock G."/>
            <person name="Sophianopoulou V."/>
            <person name="Squina F.M."/>
            <person name="Sun H."/>
            <person name="Susca A."/>
            <person name="Todd R.B."/>
            <person name="Tsang A."/>
            <person name="Unkles S.E."/>
            <person name="van de Wiele N."/>
            <person name="van Rossen-Uffink D."/>
            <person name="Oliveira J.V."/>
            <person name="Vesth T.C."/>
            <person name="Visser J."/>
            <person name="Yu J.-H."/>
            <person name="Zhou M."/>
            <person name="Andersen M.R."/>
            <person name="Archer D.B."/>
            <person name="Baker S.E."/>
            <person name="Benoit I."/>
            <person name="Brakhage A.A."/>
            <person name="Braus G.H."/>
            <person name="Fischer R."/>
            <person name="Frisvad J.C."/>
            <person name="Goldman G.H."/>
            <person name="Houbraken J."/>
            <person name="Oakley B."/>
            <person name="Pocsi I."/>
            <person name="Scazzocchio C."/>
            <person name="Seiboth B."/>
            <person name="vanKuyk P.A."/>
            <person name="Wortman J."/>
            <person name="Dyer P.S."/>
            <person name="Grigoriev I.V."/>
        </authorList>
    </citation>
    <scope>NUCLEOTIDE SEQUENCE [LARGE SCALE GENOMIC DNA]</scope>
    <source>
        <strain evidence="3">DTO 134E9</strain>
    </source>
</reference>
<evidence type="ECO:0000313" key="2">
    <source>
        <dbReference type="EMBL" id="OJJ30866.1"/>
    </source>
</evidence>
<protein>
    <recommendedName>
        <fullName evidence="1">Heterokaryon incompatibility domain-containing protein</fullName>
    </recommendedName>
</protein>
<dbReference type="VEuPathDB" id="FungiDB:ASPWEDRAFT_44843"/>
<dbReference type="GeneID" id="63752216"/>
<evidence type="ECO:0000259" key="1">
    <source>
        <dbReference type="Pfam" id="PF06985"/>
    </source>
</evidence>
<gene>
    <name evidence="2" type="ORF">ASPWEDRAFT_44843</name>
</gene>
<dbReference type="PANTHER" id="PTHR33112">
    <property type="entry name" value="DOMAIN PROTEIN, PUTATIVE-RELATED"/>
    <property type="match status" value="1"/>
</dbReference>
<dbReference type="AlphaFoldDB" id="A0A1L9R7G6"/>
<dbReference type="InterPro" id="IPR010730">
    <property type="entry name" value="HET"/>
</dbReference>
<dbReference type="PANTHER" id="PTHR33112:SF1">
    <property type="entry name" value="HETEROKARYON INCOMPATIBILITY DOMAIN-CONTAINING PROTEIN"/>
    <property type="match status" value="1"/>
</dbReference>
<dbReference type="Proteomes" id="UP000184383">
    <property type="component" value="Unassembled WGS sequence"/>
</dbReference>